<dbReference type="AlphaFoldDB" id="A0A1Z5SAX8"/>
<dbReference type="InParanoid" id="A0A1Z5SAX8"/>
<dbReference type="Proteomes" id="UP000000768">
    <property type="component" value="Chromosome 1"/>
</dbReference>
<feature type="region of interest" description="Disordered" evidence="1">
    <location>
        <begin position="1"/>
        <end position="46"/>
    </location>
</feature>
<gene>
    <name evidence="2" type="ORF">SORBI_3001G471050</name>
</gene>
<dbReference type="Gramene" id="OQU93072">
    <property type="protein sequence ID" value="OQU93072"/>
    <property type="gene ID" value="SORBI_3001G471050"/>
</dbReference>
<dbReference type="OMA" id="MQVNRLH"/>
<evidence type="ECO:0000313" key="2">
    <source>
        <dbReference type="EMBL" id="OQU93072.1"/>
    </source>
</evidence>
<reference evidence="2 3" key="1">
    <citation type="journal article" date="2009" name="Nature">
        <title>The Sorghum bicolor genome and the diversification of grasses.</title>
        <authorList>
            <person name="Paterson A.H."/>
            <person name="Bowers J.E."/>
            <person name="Bruggmann R."/>
            <person name="Dubchak I."/>
            <person name="Grimwood J."/>
            <person name="Gundlach H."/>
            <person name="Haberer G."/>
            <person name="Hellsten U."/>
            <person name="Mitros T."/>
            <person name="Poliakov A."/>
            <person name="Schmutz J."/>
            <person name="Spannagl M."/>
            <person name="Tang H."/>
            <person name="Wang X."/>
            <person name="Wicker T."/>
            <person name="Bharti A.K."/>
            <person name="Chapman J."/>
            <person name="Feltus F.A."/>
            <person name="Gowik U."/>
            <person name="Grigoriev I.V."/>
            <person name="Lyons E."/>
            <person name="Maher C.A."/>
            <person name="Martis M."/>
            <person name="Narechania A."/>
            <person name="Otillar R.P."/>
            <person name="Penning B.W."/>
            <person name="Salamov A.A."/>
            <person name="Wang Y."/>
            <person name="Zhang L."/>
            <person name="Carpita N.C."/>
            <person name="Freeling M."/>
            <person name="Gingle A.R."/>
            <person name="Hash C.T."/>
            <person name="Keller B."/>
            <person name="Klein P."/>
            <person name="Kresovich S."/>
            <person name="McCann M.C."/>
            <person name="Ming R."/>
            <person name="Peterson D.G."/>
            <person name="Mehboob-ur-Rahman"/>
            <person name="Ware D."/>
            <person name="Westhoff P."/>
            <person name="Mayer K.F."/>
            <person name="Messing J."/>
            <person name="Rokhsar D.S."/>
        </authorList>
    </citation>
    <scope>NUCLEOTIDE SEQUENCE [LARGE SCALE GENOMIC DNA]</scope>
    <source>
        <strain evidence="3">cv. BTx623</strain>
    </source>
</reference>
<keyword evidence="3" id="KW-1185">Reference proteome</keyword>
<reference evidence="3" key="2">
    <citation type="journal article" date="2018" name="Plant J.">
        <title>The Sorghum bicolor reference genome: improved assembly, gene annotations, a transcriptome atlas, and signatures of genome organization.</title>
        <authorList>
            <person name="McCormick R.F."/>
            <person name="Truong S.K."/>
            <person name="Sreedasyam A."/>
            <person name="Jenkins J."/>
            <person name="Shu S."/>
            <person name="Sims D."/>
            <person name="Kennedy M."/>
            <person name="Amirebrahimi M."/>
            <person name="Weers B.D."/>
            <person name="McKinley B."/>
            <person name="Mattison A."/>
            <person name="Morishige D.T."/>
            <person name="Grimwood J."/>
            <person name="Schmutz J."/>
            <person name="Mullet J.E."/>
        </authorList>
    </citation>
    <scope>NUCLEOTIDE SEQUENCE [LARGE SCALE GENOMIC DNA]</scope>
    <source>
        <strain evidence="3">cv. BTx623</strain>
    </source>
</reference>
<evidence type="ECO:0000313" key="3">
    <source>
        <dbReference type="Proteomes" id="UP000000768"/>
    </source>
</evidence>
<feature type="compositionally biased region" description="Basic and acidic residues" evidence="1">
    <location>
        <begin position="1"/>
        <end position="10"/>
    </location>
</feature>
<sequence>MQVNRLHKEANTGNAGEGGGTPARERPQATGLHRSHAACHQGQGKVSVRHVQVEVSTDEEIEQFIIDAELLARLPIVELLRRAAQKYGYVHQGAAAHH</sequence>
<organism evidence="2 3">
    <name type="scientific">Sorghum bicolor</name>
    <name type="common">Sorghum</name>
    <name type="synonym">Sorghum vulgare</name>
    <dbReference type="NCBI Taxonomy" id="4558"/>
    <lineage>
        <taxon>Eukaryota</taxon>
        <taxon>Viridiplantae</taxon>
        <taxon>Streptophyta</taxon>
        <taxon>Embryophyta</taxon>
        <taxon>Tracheophyta</taxon>
        <taxon>Spermatophyta</taxon>
        <taxon>Magnoliopsida</taxon>
        <taxon>Liliopsida</taxon>
        <taxon>Poales</taxon>
        <taxon>Poaceae</taxon>
        <taxon>PACMAD clade</taxon>
        <taxon>Panicoideae</taxon>
        <taxon>Andropogonodae</taxon>
        <taxon>Andropogoneae</taxon>
        <taxon>Sorghinae</taxon>
        <taxon>Sorghum</taxon>
    </lineage>
</organism>
<protein>
    <submittedName>
        <fullName evidence="2">Uncharacterized protein</fullName>
    </submittedName>
</protein>
<accession>A0A1Z5SAX8</accession>
<name>A0A1Z5SAX8_SORBI</name>
<dbReference type="EMBL" id="CM000760">
    <property type="protein sequence ID" value="OQU93072.1"/>
    <property type="molecule type" value="Genomic_DNA"/>
</dbReference>
<evidence type="ECO:0000256" key="1">
    <source>
        <dbReference type="SAM" id="MobiDB-lite"/>
    </source>
</evidence>
<proteinExistence type="predicted"/>